<dbReference type="InterPro" id="IPR050218">
    <property type="entry name" value="LptD"/>
</dbReference>
<keyword evidence="5" id="KW-1185">Reference proteome</keyword>
<feature type="compositionally biased region" description="Low complexity" evidence="2">
    <location>
        <begin position="91"/>
        <end position="104"/>
    </location>
</feature>
<feature type="region of interest" description="Disordered" evidence="2">
    <location>
        <begin position="52"/>
        <end position="118"/>
    </location>
</feature>
<dbReference type="Proteomes" id="UP000199502">
    <property type="component" value="Unassembled WGS sequence"/>
</dbReference>
<evidence type="ECO:0000256" key="1">
    <source>
        <dbReference type="HAMAP-Rule" id="MF_01411"/>
    </source>
</evidence>
<proteinExistence type="inferred from homology"/>
<evidence type="ECO:0000313" key="5">
    <source>
        <dbReference type="Proteomes" id="UP000199502"/>
    </source>
</evidence>
<dbReference type="Pfam" id="PF04453">
    <property type="entry name" value="LptD"/>
    <property type="match status" value="1"/>
</dbReference>
<dbReference type="RefSeq" id="WP_090742687.1">
    <property type="nucleotide sequence ID" value="NZ_FMVT01000005.1"/>
</dbReference>
<feature type="signal peptide" evidence="1">
    <location>
        <begin position="1"/>
        <end position="37"/>
    </location>
</feature>
<evidence type="ECO:0000256" key="2">
    <source>
        <dbReference type="SAM" id="MobiDB-lite"/>
    </source>
</evidence>
<gene>
    <name evidence="1" type="primary">lptD</name>
    <name evidence="4" type="ORF">SAMN05660710_01787</name>
</gene>
<dbReference type="PANTHER" id="PTHR30189:SF1">
    <property type="entry name" value="LPS-ASSEMBLY PROTEIN LPTD"/>
    <property type="match status" value="1"/>
</dbReference>
<dbReference type="GO" id="GO:0009279">
    <property type="term" value="C:cell outer membrane"/>
    <property type="evidence" value="ECO:0007669"/>
    <property type="project" value="UniProtKB-SubCell"/>
</dbReference>
<evidence type="ECO:0000259" key="3">
    <source>
        <dbReference type="Pfam" id="PF04453"/>
    </source>
</evidence>
<dbReference type="AlphaFoldDB" id="A0A1G5GIS7"/>
<dbReference type="InterPro" id="IPR007543">
    <property type="entry name" value="LptD_C"/>
</dbReference>
<dbReference type="OrthoDB" id="9760225at2"/>
<reference evidence="4 5" key="1">
    <citation type="submission" date="2016-10" db="EMBL/GenBank/DDBJ databases">
        <authorList>
            <person name="de Groot N.N."/>
        </authorList>
    </citation>
    <scope>NUCLEOTIDE SEQUENCE [LARGE SCALE GENOMIC DNA]</scope>
    <source>
        <strain evidence="4 5">CGMCC 1.8925</strain>
    </source>
</reference>
<organism evidence="4 5">
    <name type="scientific">Paracoccus tibetensis</name>
    <dbReference type="NCBI Taxonomy" id="336292"/>
    <lineage>
        <taxon>Bacteria</taxon>
        <taxon>Pseudomonadati</taxon>
        <taxon>Pseudomonadota</taxon>
        <taxon>Alphaproteobacteria</taxon>
        <taxon>Rhodobacterales</taxon>
        <taxon>Paracoccaceae</taxon>
        <taxon>Paracoccus</taxon>
    </lineage>
</organism>
<keyword evidence="1" id="KW-0998">Cell outer membrane</keyword>
<dbReference type="EMBL" id="FMVT01000005">
    <property type="protein sequence ID" value="SCY51482.1"/>
    <property type="molecule type" value="Genomic_DNA"/>
</dbReference>
<comment type="similarity">
    <text evidence="1">Belongs to the LptD family.</text>
</comment>
<accession>A0A1G5GIS7</accession>
<dbReference type="GO" id="GO:0043165">
    <property type="term" value="P:Gram-negative-bacterium-type cell outer membrane assembly"/>
    <property type="evidence" value="ECO:0007669"/>
    <property type="project" value="UniProtKB-UniRule"/>
</dbReference>
<dbReference type="HAMAP" id="MF_01411">
    <property type="entry name" value="LPS_assembly_LptD"/>
    <property type="match status" value="1"/>
</dbReference>
<keyword evidence="1" id="KW-0732">Signal</keyword>
<comment type="function">
    <text evidence="1">Involved in the assembly of lipopolysaccharide (LPS) at the surface of the outer membrane.</text>
</comment>
<comment type="subunit">
    <text evidence="1">Component of the lipopolysaccharide transport and assembly complex.</text>
</comment>
<dbReference type="STRING" id="336292.SAMN05660710_01787"/>
<dbReference type="GO" id="GO:0015920">
    <property type="term" value="P:lipopolysaccharide transport"/>
    <property type="evidence" value="ECO:0007669"/>
    <property type="project" value="InterPro"/>
</dbReference>
<evidence type="ECO:0000313" key="4">
    <source>
        <dbReference type="EMBL" id="SCY51482.1"/>
    </source>
</evidence>
<protein>
    <recommendedName>
        <fullName evidence="1">LPS-assembly protein LptD</fullName>
    </recommendedName>
</protein>
<feature type="domain" description="LptD C-terminal" evidence="3">
    <location>
        <begin position="383"/>
        <end position="757"/>
    </location>
</feature>
<comment type="caution">
    <text evidence="1">Lacks conserved residue(s) required for the propagation of feature annotation.</text>
</comment>
<sequence length="834" mass="88671" precursor="true">MAPRPAAPPRRAKAAAREAAAVSALLAALSATGPAAAQDLFGTGSARPVTDLTGAPLSGAPLPGTSVTQGSGAALAPTAPQLGSAPLGDGTPAQADPATAAPDARVTLPTAGTPDRGGAATVLADNVSLQEDRTLIAAGGVVVWYQGTRLVASRILVDGASGALTIEGPIHLSRPGAAAGAGAGADAGAGPDPEAILIAEAAQLDRELQDGIIRGARMVIARELQLAATEATRSGGGRITQLRNVVASSCQICASDPSPLWEIRARSITHDAETRLIAFERPQLRAFGIPVAAAPFTITAPDPTVSRASGFLRPSIRTTSGLGFGIKVPYFQTLGDHADLTITPYLSLDRTRTLELRYRHAFTNGATEWHGAISRDDLRPGETRGYVFGTARVDLPRDYRLGVQVQAASDRAYLLDYGISDADRLWSGVTLERVRPDKLFWGRAGNYHSLREDEDNATSPAQVADVLWQRRMRPALIGGEALLEWSVHAHRRPSNLRAGADVLIGPLDDYPAGRDVARASVGLDWRRSEILPGGVVAAGLAGLDADIYRILQDDRFDSVVGRLDPMIGAELRWPLATVQAGATHMVEPVLQVLYSPPGRDDEIPNEDSRLIEFDEGNLFSDNRFPGWDARETGLRANLGVTWTRLDPTGWSLGLTGGRVLRARDPDGFSAAAPLAGSASDWLLAAHYDSGTGLAVANRALFGDDLAVSRNELRLGWLRPDLQISAGHLWIDSDEFEGREADTSELAATVGWQIADGWWGTAETRYDFTADRAQRARLQVAYRNECVTLETGISRRFTSSDTVRPETSLDLSVRLGGFGRQEAGPGTVARRSCMR</sequence>
<comment type="subcellular location">
    <subcellularLocation>
        <location evidence="1">Cell outer membrane</location>
    </subcellularLocation>
</comment>
<dbReference type="GO" id="GO:1990351">
    <property type="term" value="C:transporter complex"/>
    <property type="evidence" value="ECO:0007669"/>
    <property type="project" value="TreeGrafter"/>
</dbReference>
<name>A0A1G5GIS7_9RHOB</name>
<keyword evidence="1" id="KW-0472">Membrane</keyword>
<dbReference type="InterPro" id="IPR020889">
    <property type="entry name" value="LipoPS_assembly_LptD"/>
</dbReference>
<feature type="chain" id="PRO_5011800750" description="LPS-assembly protein LptD" evidence="1">
    <location>
        <begin position="38"/>
        <end position="834"/>
    </location>
</feature>
<dbReference type="PANTHER" id="PTHR30189">
    <property type="entry name" value="LPS-ASSEMBLY PROTEIN"/>
    <property type="match status" value="1"/>
</dbReference>